<dbReference type="AlphaFoldDB" id="A0A2R5FXK2"/>
<accession>A0A2R5FXK2</accession>
<protein>
    <submittedName>
        <fullName evidence="1">Uncharacterized protein</fullName>
    </submittedName>
</protein>
<evidence type="ECO:0000313" key="2">
    <source>
        <dbReference type="Proteomes" id="UP000245124"/>
    </source>
</evidence>
<evidence type="ECO:0000313" key="1">
    <source>
        <dbReference type="EMBL" id="GBG22188.1"/>
    </source>
</evidence>
<keyword evidence="2" id="KW-1185">Reference proteome</keyword>
<reference evidence="1 2" key="1">
    <citation type="submission" date="2017-06" db="EMBL/GenBank/DDBJ databases">
        <title>Genome sequencing of cyanobaciteial culture collection at National Institute for Environmental Studies (NIES).</title>
        <authorList>
            <person name="Hirose Y."/>
            <person name="Shimura Y."/>
            <person name="Fujisawa T."/>
            <person name="Nakamura Y."/>
            <person name="Kawachi M."/>
        </authorList>
    </citation>
    <scope>NUCLEOTIDE SEQUENCE [LARGE SCALE GENOMIC DNA]</scope>
    <source>
        <strain evidence="1 2">NIES-4072</strain>
    </source>
</reference>
<comment type="caution">
    <text evidence="1">The sequence shown here is derived from an EMBL/GenBank/DDBJ whole genome shotgun (WGS) entry which is preliminary data.</text>
</comment>
<dbReference type="EMBL" id="BDUD01000001">
    <property type="protein sequence ID" value="GBG22188.1"/>
    <property type="molecule type" value="Genomic_DNA"/>
</dbReference>
<gene>
    <name evidence="1" type="ORF">NIES4072_58960</name>
</gene>
<dbReference type="RefSeq" id="WP_181374172.1">
    <property type="nucleotide sequence ID" value="NZ_BDUD01000001.1"/>
</dbReference>
<organism evidence="1 2">
    <name type="scientific">Nostoc commune NIES-4072</name>
    <dbReference type="NCBI Taxonomy" id="2005467"/>
    <lineage>
        <taxon>Bacteria</taxon>
        <taxon>Bacillati</taxon>
        <taxon>Cyanobacteriota</taxon>
        <taxon>Cyanophyceae</taxon>
        <taxon>Nostocales</taxon>
        <taxon>Nostocaceae</taxon>
        <taxon>Nostoc</taxon>
    </lineage>
</organism>
<sequence>MVLGEGDNTEFFPLPPSPFPDLCKKSNEKNLSLNLALEELRSTQAQLAETEDNSDKT</sequence>
<name>A0A2R5FXK2_NOSCO</name>
<dbReference type="Proteomes" id="UP000245124">
    <property type="component" value="Unassembled WGS sequence"/>
</dbReference>
<proteinExistence type="predicted"/>